<evidence type="ECO:0000256" key="1">
    <source>
        <dbReference type="ARBA" id="ARBA00022527"/>
    </source>
</evidence>
<dbReference type="GO" id="GO:0005524">
    <property type="term" value="F:ATP binding"/>
    <property type="evidence" value="ECO:0007669"/>
    <property type="project" value="UniProtKB-UniRule"/>
</dbReference>
<dbReference type="EMBL" id="JAEHOC010000032">
    <property type="protein sequence ID" value="KAG2429001.1"/>
    <property type="molecule type" value="Genomic_DNA"/>
</dbReference>
<evidence type="ECO:0000256" key="5">
    <source>
        <dbReference type="ARBA" id="ARBA00022840"/>
    </source>
</evidence>
<dbReference type="Gene3D" id="1.10.510.10">
    <property type="entry name" value="Transferase(Phosphotransferase) domain 1"/>
    <property type="match status" value="1"/>
</dbReference>
<dbReference type="OrthoDB" id="540795at2759"/>
<dbReference type="InterPro" id="IPR008271">
    <property type="entry name" value="Ser/Thr_kinase_AS"/>
</dbReference>
<dbReference type="Proteomes" id="UP000650467">
    <property type="component" value="Unassembled WGS sequence"/>
</dbReference>
<keyword evidence="3 6" id="KW-0547">Nucleotide-binding</keyword>
<feature type="compositionally biased region" description="Low complexity" evidence="7">
    <location>
        <begin position="106"/>
        <end position="138"/>
    </location>
</feature>
<dbReference type="PROSITE" id="PS00108">
    <property type="entry name" value="PROTEIN_KINASE_ST"/>
    <property type="match status" value="1"/>
</dbReference>
<evidence type="ECO:0000256" key="3">
    <source>
        <dbReference type="ARBA" id="ARBA00022741"/>
    </source>
</evidence>
<feature type="region of interest" description="Disordered" evidence="7">
    <location>
        <begin position="55"/>
        <end position="148"/>
    </location>
</feature>
<evidence type="ECO:0000256" key="6">
    <source>
        <dbReference type="PROSITE-ProRule" id="PRU10141"/>
    </source>
</evidence>
<evidence type="ECO:0000313" key="9">
    <source>
        <dbReference type="EMBL" id="KAG2429001.1"/>
    </source>
</evidence>
<name>A0A835SNS1_CHLIN</name>
<evidence type="ECO:0000259" key="8">
    <source>
        <dbReference type="PROSITE" id="PS50011"/>
    </source>
</evidence>
<keyword evidence="10" id="KW-1185">Reference proteome</keyword>
<feature type="binding site" evidence="6">
    <location>
        <position position="381"/>
    </location>
    <ligand>
        <name>ATP</name>
        <dbReference type="ChEBI" id="CHEBI:30616"/>
    </ligand>
</feature>
<keyword evidence="2" id="KW-0808">Transferase</keyword>
<evidence type="ECO:0000256" key="4">
    <source>
        <dbReference type="ARBA" id="ARBA00022777"/>
    </source>
</evidence>
<feature type="domain" description="Protein kinase" evidence="8">
    <location>
        <begin position="354"/>
        <end position="717"/>
    </location>
</feature>
<keyword evidence="5 6" id="KW-0067">ATP-binding</keyword>
<dbReference type="Gene3D" id="3.30.200.20">
    <property type="entry name" value="Phosphorylase Kinase, domain 1"/>
    <property type="match status" value="1"/>
</dbReference>
<protein>
    <recommendedName>
        <fullName evidence="8">Protein kinase domain-containing protein</fullName>
    </recommendedName>
</protein>
<comment type="caution">
    <text evidence="9">The sequence shown here is derived from an EMBL/GenBank/DDBJ whole genome shotgun (WGS) entry which is preliminary data.</text>
</comment>
<dbReference type="InterPro" id="IPR017441">
    <property type="entry name" value="Protein_kinase_ATP_BS"/>
</dbReference>
<sequence>MSPEFGTPGWERALTQQIAACTGLSTAASSRRASESAGFLPIMSTSVMLSGPHAVAGTHGAASTGPVPYPPPLPPPSGPFACISSVSPARPPSQLPTPRARPAPPEQQQLPQRLPGGSVQQSAPQPRAQRRASATTTPGADTPVEAQPQSELSFGRGMLDVSAPPPVAVPRADNAADMLVDYDDADDDYLLQQEQPRYVQQERASNCRRSYERPAVMLDARPAAASTAPSSASVPLPAPLSLLPPPHLQQQQFRRHSSASMPLPAPLLGGHRSSAGSAHLCGTLQQPHSLAQSHSLALPPTPQTLSIRVCNSYAAQQQATPPGFGQVVLPQQLLHKAAEHGANLHIDLQRDVTIDGNRALGSGQFGTVFAGTYRGGPVAVKSLRPLMQGCTIDDLEVFVQEVTVLCTLRHSSIVQLLGACLQPPDICLVEELCATSLDAVLHRRDTVRDPAADTYATPAAADGSSDAASWIAGAAAGSGGGAAPARLASPFTALAAAFPDAVAALEGASAGGASARPSPSHGPAPIATGAEASAAPAAPPKAGGSPLPLFRVLEIALDVALGLQYLHSRAPAVVHRDLKPSNILLDAKGRAKISDFGLARLAYNAYIDTARPETGSMAYMAPECWDPALEGGLTDKMDIFSYGVVLWELCTGERPWAHCRMADFVTKVVSQGARLPVPTNDNACPYALRCLISSCTEERPSERPAIAHIVAELQRMLKHCRRGADR</sequence>
<dbReference type="PROSITE" id="PS00107">
    <property type="entry name" value="PROTEIN_KINASE_ATP"/>
    <property type="match status" value="1"/>
</dbReference>
<proteinExistence type="predicted"/>
<evidence type="ECO:0000256" key="7">
    <source>
        <dbReference type="SAM" id="MobiDB-lite"/>
    </source>
</evidence>
<evidence type="ECO:0000256" key="2">
    <source>
        <dbReference type="ARBA" id="ARBA00022679"/>
    </source>
</evidence>
<dbReference type="GO" id="GO:0004674">
    <property type="term" value="F:protein serine/threonine kinase activity"/>
    <property type="evidence" value="ECO:0007669"/>
    <property type="project" value="UniProtKB-KW"/>
</dbReference>
<dbReference type="InterPro" id="IPR051681">
    <property type="entry name" value="Ser/Thr_Kinases-Pseudokinases"/>
</dbReference>
<dbReference type="InterPro" id="IPR000719">
    <property type="entry name" value="Prot_kinase_dom"/>
</dbReference>
<accession>A0A835SNS1</accession>
<dbReference type="SMART" id="SM00220">
    <property type="entry name" value="S_TKc"/>
    <property type="match status" value="1"/>
</dbReference>
<dbReference type="PANTHER" id="PTHR44329:SF214">
    <property type="entry name" value="PROTEIN KINASE DOMAIN-CONTAINING PROTEIN"/>
    <property type="match status" value="1"/>
</dbReference>
<reference evidence="9" key="1">
    <citation type="journal article" date="2020" name="bioRxiv">
        <title>Comparative genomics of Chlamydomonas.</title>
        <authorList>
            <person name="Craig R.J."/>
            <person name="Hasan A.R."/>
            <person name="Ness R.W."/>
            <person name="Keightley P.D."/>
        </authorList>
    </citation>
    <scope>NUCLEOTIDE SEQUENCE</scope>
    <source>
        <strain evidence="9">SAG 7.73</strain>
    </source>
</reference>
<feature type="region of interest" description="Disordered" evidence="7">
    <location>
        <begin position="510"/>
        <end position="539"/>
    </location>
</feature>
<dbReference type="Pfam" id="PF07714">
    <property type="entry name" value="PK_Tyr_Ser-Thr"/>
    <property type="match status" value="1"/>
</dbReference>
<dbReference type="PANTHER" id="PTHR44329">
    <property type="entry name" value="SERINE/THREONINE-PROTEIN KINASE TNNI3K-RELATED"/>
    <property type="match status" value="1"/>
</dbReference>
<gene>
    <name evidence="9" type="ORF">HXX76_011245</name>
</gene>
<feature type="compositionally biased region" description="Pro residues" evidence="7">
    <location>
        <begin position="89"/>
        <end position="105"/>
    </location>
</feature>
<keyword evidence="4" id="KW-0418">Kinase</keyword>
<dbReference type="SUPFAM" id="SSF56112">
    <property type="entry name" value="Protein kinase-like (PK-like)"/>
    <property type="match status" value="1"/>
</dbReference>
<dbReference type="InterPro" id="IPR001245">
    <property type="entry name" value="Ser-Thr/Tyr_kinase_cat_dom"/>
</dbReference>
<evidence type="ECO:0000313" key="10">
    <source>
        <dbReference type="Proteomes" id="UP000650467"/>
    </source>
</evidence>
<organism evidence="9 10">
    <name type="scientific">Chlamydomonas incerta</name>
    <dbReference type="NCBI Taxonomy" id="51695"/>
    <lineage>
        <taxon>Eukaryota</taxon>
        <taxon>Viridiplantae</taxon>
        <taxon>Chlorophyta</taxon>
        <taxon>core chlorophytes</taxon>
        <taxon>Chlorophyceae</taxon>
        <taxon>CS clade</taxon>
        <taxon>Chlamydomonadales</taxon>
        <taxon>Chlamydomonadaceae</taxon>
        <taxon>Chlamydomonas</taxon>
    </lineage>
</organism>
<feature type="compositionally biased region" description="Pro residues" evidence="7">
    <location>
        <begin position="67"/>
        <end position="78"/>
    </location>
</feature>
<dbReference type="PROSITE" id="PS50011">
    <property type="entry name" value="PROTEIN_KINASE_DOM"/>
    <property type="match status" value="1"/>
</dbReference>
<keyword evidence="1" id="KW-0723">Serine/threonine-protein kinase</keyword>
<dbReference type="InterPro" id="IPR011009">
    <property type="entry name" value="Kinase-like_dom_sf"/>
</dbReference>
<dbReference type="AlphaFoldDB" id="A0A835SNS1"/>